<organism evidence="9 10">
    <name type="scientific">Saccharomonospora cyanea NA-134</name>
    <dbReference type="NCBI Taxonomy" id="882082"/>
    <lineage>
        <taxon>Bacteria</taxon>
        <taxon>Bacillati</taxon>
        <taxon>Actinomycetota</taxon>
        <taxon>Actinomycetes</taxon>
        <taxon>Pseudonocardiales</taxon>
        <taxon>Pseudonocardiaceae</taxon>
        <taxon>Saccharomonospora</taxon>
    </lineage>
</organism>
<comment type="pathway">
    <text evidence="2">Lipid metabolism; fatty acid reduction for biolumincescence.</text>
</comment>
<dbReference type="InterPro" id="IPR016161">
    <property type="entry name" value="Ald_DH/histidinol_DH"/>
</dbReference>
<dbReference type="EMBL" id="CM001440">
    <property type="protein sequence ID" value="EHR61669.1"/>
    <property type="molecule type" value="Genomic_DNA"/>
</dbReference>
<evidence type="ECO:0000256" key="6">
    <source>
        <dbReference type="ARBA" id="ARBA00023002"/>
    </source>
</evidence>
<dbReference type="HOGENOM" id="CLU_668632_0_0_11"/>
<dbReference type="EC" id="1.2.1.50" evidence="4"/>
<dbReference type="OrthoDB" id="580775at2"/>
<dbReference type="SUPFAM" id="SSF53720">
    <property type="entry name" value="ALDH-like"/>
    <property type="match status" value="1"/>
</dbReference>
<dbReference type="eggNOG" id="COG1012">
    <property type="taxonomic scope" value="Bacteria"/>
</dbReference>
<evidence type="ECO:0000256" key="1">
    <source>
        <dbReference type="ARBA" id="ARBA00003277"/>
    </source>
</evidence>
<evidence type="ECO:0000256" key="2">
    <source>
        <dbReference type="ARBA" id="ARBA00004908"/>
    </source>
</evidence>
<dbReference type="InterPro" id="IPR016162">
    <property type="entry name" value="Ald_DH_N"/>
</dbReference>
<comment type="similarity">
    <text evidence="3">Belongs to the LuxC family.</text>
</comment>
<comment type="catalytic activity">
    <reaction evidence="8">
        <text>a long-chain fatty aldehyde + NADP(+) + CoA = a long-chain fatty acyl-CoA + NADPH + H(+)</text>
        <dbReference type="Rhea" id="RHEA:15437"/>
        <dbReference type="ChEBI" id="CHEBI:15378"/>
        <dbReference type="ChEBI" id="CHEBI:17176"/>
        <dbReference type="ChEBI" id="CHEBI:57287"/>
        <dbReference type="ChEBI" id="CHEBI:57783"/>
        <dbReference type="ChEBI" id="CHEBI:58349"/>
        <dbReference type="ChEBI" id="CHEBI:83139"/>
        <dbReference type="EC" id="1.2.1.50"/>
    </reaction>
</comment>
<evidence type="ECO:0000313" key="9">
    <source>
        <dbReference type="EMBL" id="EHR61669.1"/>
    </source>
</evidence>
<evidence type="ECO:0000256" key="5">
    <source>
        <dbReference type="ARBA" id="ARBA00022857"/>
    </source>
</evidence>
<dbReference type="UniPathway" id="UPA00569"/>
<dbReference type="AlphaFoldDB" id="H5XHI9"/>
<dbReference type="GO" id="GO:0003995">
    <property type="term" value="F:acyl-CoA dehydrogenase activity"/>
    <property type="evidence" value="ECO:0007669"/>
    <property type="project" value="InterPro"/>
</dbReference>
<dbReference type="RefSeq" id="WP_005456989.1">
    <property type="nucleotide sequence ID" value="NZ_CM001440.1"/>
</dbReference>
<sequence>MSVVTPAAGGAPTEVTLLLDELARPGRPLEVGDMRVRPFLTDLASRLLSPSTTRQHPDLAALGFFLRDTALTGLLSRLATRDGEVRMPRGLVFHIPPANVDALFGYSWALSLLAGNSNVVRLSERASTTATALVEAVTDALAEADPDLARTQHFVRYPRDSTVTATLSSACDLRVIWGGDATVTAIRRHPLAPKARDLTFPDRSSLALFDARGWAAAPESQRKAAVRGLHDDVFLFDQAACSSPRTLVWVGGEDLVREASAELVTLLRQRVAERGTGVDAAMAVEKHVAAYGLAATSVVRRVRFHGNDVAVLELAPSAELPRTWLGAGTLAEVRLDDPGDLVPLLRRRDQTIVHFGFESEVLARHARAFAACGVDRLVPVGEATRFGAVWDGYDLLHEFSRLVTVRV</sequence>
<dbReference type="STRING" id="882082.SaccyDRAFT_2823"/>
<dbReference type="InterPro" id="IPR008670">
    <property type="entry name" value="CoA_reduct_LuxC"/>
</dbReference>
<keyword evidence="5" id="KW-0521">NADP</keyword>
<dbReference type="Pfam" id="PF05893">
    <property type="entry name" value="LuxC"/>
    <property type="match status" value="1"/>
</dbReference>
<evidence type="ECO:0000256" key="4">
    <source>
        <dbReference type="ARBA" id="ARBA00013020"/>
    </source>
</evidence>
<evidence type="ECO:0000256" key="7">
    <source>
        <dbReference type="ARBA" id="ARBA00023223"/>
    </source>
</evidence>
<gene>
    <name evidence="9" type="ORF">SaccyDRAFT_2823</name>
</gene>
<dbReference type="Proteomes" id="UP000002791">
    <property type="component" value="Chromosome"/>
</dbReference>
<reference evidence="9 10" key="1">
    <citation type="submission" date="2011-11" db="EMBL/GenBank/DDBJ databases">
        <title>The Noncontiguous Finished sequence of Saccharomonospora cyanea NA-134.</title>
        <authorList>
            <consortium name="US DOE Joint Genome Institute"/>
            <person name="Lucas S."/>
            <person name="Han J."/>
            <person name="Lapidus A."/>
            <person name="Cheng J.-F."/>
            <person name="Goodwin L."/>
            <person name="Pitluck S."/>
            <person name="Peters L."/>
            <person name="Ovchinnikova G."/>
            <person name="Lu M."/>
            <person name="Detter J.C."/>
            <person name="Han C."/>
            <person name="Tapia R."/>
            <person name="Land M."/>
            <person name="Hauser L."/>
            <person name="Kyrpides N."/>
            <person name="Ivanova N."/>
            <person name="Pagani I."/>
            <person name="Brambilla E.-M."/>
            <person name="Klenk H.-P."/>
            <person name="Woyke T."/>
        </authorList>
    </citation>
    <scope>NUCLEOTIDE SEQUENCE [LARGE SCALE GENOMIC DNA]</scope>
    <source>
        <strain evidence="9 10">NA-134</strain>
    </source>
</reference>
<keyword evidence="7" id="KW-0455">Luminescence</keyword>
<evidence type="ECO:0000313" key="10">
    <source>
        <dbReference type="Proteomes" id="UP000002791"/>
    </source>
</evidence>
<evidence type="ECO:0000256" key="8">
    <source>
        <dbReference type="ARBA" id="ARBA00049412"/>
    </source>
</evidence>
<evidence type="ECO:0000256" key="3">
    <source>
        <dbReference type="ARBA" id="ARBA00010915"/>
    </source>
</evidence>
<proteinExistence type="inferred from homology"/>
<dbReference type="GO" id="GO:0008218">
    <property type="term" value="P:bioluminescence"/>
    <property type="evidence" value="ECO:0007669"/>
    <property type="project" value="UniProtKB-KW"/>
</dbReference>
<protein>
    <recommendedName>
        <fullName evidence="4">long-chain-fatty-acyl-CoA reductase</fullName>
        <ecNumber evidence="4">1.2.1.50</ecNumber>
    </recommendedName>
</protein>
<keyword evidence="10" id="KW-1185">Reference proteome</keyword>
<dbReference type="GO" id="GO:0050062">
    <property type="term" value="F:long-chain-fatty-acyl-CoA reductase activity"/>
    <property type="evidence" value="ECO:0007669"/>
    <property type="project" value="UniProtKB-EC"/>
</dbReference>
<comment type="function">
    <text evidence="1">LuxC is the fatty acid reductase enzyme responsible for synthesis of the aldehyde substrate for the luminescent reaction catalyzed by luciferase.</text>
</comment>
<name>H5XHI9_9PSEU</name>
<dbReference type="Gene3D" id="3.40.605.10">
    <property type="entry name" value="Aldehyde Dehydrogenase, Chain A, domain 1"/>
    <property type="match status" value="1"/>
</dbReference>
<accession>H5XHI9</accession>
<keyword evidence="6" id="KW-0560">Oxidoreductase</keyword>